<comment type="caution">
    <text evidence="2">The sequence shown here is derived from an EMBL/GenBank/DDBJ whole genome shotgun (WGS) entry which is preliminary data.</text>
</comment>
<organism evidence="2 3">
    <name type="scientific">Candidatus Coatesbacteria bacterium RBG_13_66_14</name>
    <dbReference type="NCBI Taxonomy" id="1817816"/>
    <lineage>
        <taxon>Bacteria</taxon>
        <taxon>Candidatus Coatesiibacteriota</taxon>
    </lineage>
</organism>
<evidence type="ECO:0000313" key="2">
    <source>
        <dbReference type="EMBL" id="OGD74462.1"/>
    </source>
</evidence>
<keyword evidence="1" id="KW-0732">Signal</keyword>
<proteinExistence type="predicted"/>
<reference evidence="2 3" key="1">
    <citation type="journal article" date="2016" name="Nat. Commun.">
        <title>Thousands of microbial genomes shed light on interconnected biogeochemical processes in an aquifer system.</title>
        <authorList>
            <person name="Anantharaman K."/>
            <person name="Brown C.T."/>
            <person name="Hug L.A."/>
            <person name="Sharon I."/>
            <person name="Castelle C.J."/>
            <person name="Probst A.J."/>
            <person name="Thomas B.C."/>
            <person name="Singh A."/>
            <person name="Wilkins M.J."/>
            <person name="Karaoz U."/>
            <person name="Brodie E.L."/>
            <person name="Williams K.H."/>
            <person name="Hubbard S.S."/>
            <person name="Banfield J.F."/>
        </authorList>
    </citation>
    <scope>NUCLEOTIDE SEQUENCE [LARGE SCALE GENOMIC DNA]</scope>
</reference>
<dbReference type="Gene3D" id="2.120.10.30">
    <property type="entry name" value="TolB, C-terminal domain"/>
    <property type="match status" value="1"/>
</dbReference>
<gene>
    <name evidence="2" type="ORF">A2Y64_01735</name>
</gene>
<dbReference type="SUPFAM" id="SSF69304">
    <property type="entry name" value="Tricorn protease N-terminal domain"/>
    <property type="match status" value="1"/>
</dbReference>
<name>A0A1F5F4A8_9BACT</name>
<dbReference type="InterPro" id="IPR011042">
    <property type="entry name" value="6-blade_b-propeller_TolB-like"/>
</dbReference>
<protein>
    <recommendedName>
        <fullName evidence="4">Dipeptidylpeptidase IV N-terminal domain-containing protein</fullName>
    </recommendedName>
</protein>
<dbReference type="EMBL" id="MFAF01000102">
    <property type="protein sequence ID" value="OGD74462.1"/>
    <property type="molecule type" value="Genomic_DNA"/>
</dbReference>
<dbReference type="Pfam" id="PF07676">
    <property type="entry name" value="PD40"/>
    <property type="match status" value="1"/>
</dbReference>
<dbReference type="AlphaFoldDB" id="A0A1F5F4A8"/>
<feature type="signal peptide" evidence="1">
    <location>
        <begin position="1"/>
        <end position="17"/>
    </location>
</feature>
<dbReference type="InterPro" id="IPR011659">
    <property type="entry name" value="WD40"/>
</dbReference>
<feature type="chain" id="PRO_5009518475" description="Dipeptidylpeptidase IV N-terminal domain-containing protein" evidence="1">
    <location>
        <begin position="18"/>
        <end position="274"/>
    </location>
</feature>
<sequence length="274" mass="30212">MSKLLKITCLISTVALAQEGRLAFSAYDADAGRHLPYTYDLETDDLREVPLPVEADCGDLALIYDGSRVAVELTVDGEEMLYVRPTRTGEVAAHRAPFPGAEPSWIEYTTLCYTIDGDLWHWNGVTDPLDWLDNVGLWPVQGDWLTVYYVSLAVAEWTVVERNVNTGEQEVLLVRMDPIREPDVSPDGTRLAVAVGNDVILVDLTGGERPRNLALPTDARPCYPSFSPDGEWVAYYDAGVGAVMAAPVEGGDPVKLRDLEDCRGLDWGPTPEDW</sequence>
<evidence type="ECO:0000256" key="1">
    <source>
        <dbReference type="SAM" id="SignalP"/>
    </source>
</evidence>
<dbReference type="Proteomes" id="UP000177187">
    <property type="component" value="Unassembled WGS sequence"/>
</dbReference>
<dbReference type="STRING" id="1817816.A2Y64_01735"/>
<evidence type="ECO:0000313" key="3">
    <source>
        <dbReference type="Proteomes" id="UP000177187"/>
    </source>
</evidence>
<evidence type="ECO:0008006" key="4">
    <source>
        <dbReference type="Google" id="ProtNLM"/>
    </source>
</evidence>
<accession>A0A1F5F4A8</accession>